<proteinExistence type="predicted"/>
<evidence type="ECO:0000256" key="2">
    <source>
        <dbReference type="ARBA" id="ARBA00022771"/>
    </source>
</evidence>
<keyword evidence="3" id="KW-0862">Zinc</keyword>
<gene>
    <name evidence="6" type="ORF">g.38026</name>
</gene>
<dbReference type="PROSITE" id="PS01359">
    <property type="entry name" value="ZF_PHD_1"/>
    <property type="match status" value="1"/>
</dbReference>
<dbReference type="InterPro" id="IPR019786">
    <property type="entry name" value="Zinc_finger_PHD-type_CS"/>
</dbReference>
<keyword evidence="2" id="KW-0863">Zinc-finger</keyword>
<feature type="compositionally biased region" description="Polar residues" evidence="5">
    <location>
        <begin position="439"/>
        <end position="448"/>
    </location>
</feature>
<feature type="non-terminal residue" evidence="6">
    <location>
        <position position="466"/>
    </location>
</feature>
<dbReference type="Gene3D" id="3.30.40.10">
    <property type="entry name" value="Zinc/RING finger domain, C3HC4 (zinc finger)"/>
    <property type="match status" value="1"/>
</dbReference>
<evidence type="ECO:0000256" key="5">
    <source>
        <dbReference type="SAM" id="MobiDB-lite"/>
    </source>
</evidence>
<accession>A0A1B6MAL7</accession>
<feature type="region of interest" description="Disordered" evidence="5">
    <location>
        <begin position="386"/>
        <end position="466"/>
    </location>
</feature>
<keyword evidence="1" id="KW-0479">Metal-binding</keyword>
<organism evidence="6">
    <name type="scientific">Graphocephala atropunctata</name>
    <dbReference type="NCBI Taxonomy" id="36148"/>
    <lineage>
        <taxon>Eukaryota</taxon>
        <taxon>Metazoa</taxon>
        <taxon>Ecdysozoa</taxon>
        <taxon>Arthropoda</taxon>
        <taxon>Hexapoda</taxon>
        <taxon>Insecta</taxon>
        <taxon>Pterygota</taxon>
        <taxon>Neoptera</taxon>
        <taxon>Paraneoptera</taxon>
        <taxon>Hemiptera</taxon>
        <taxon>Auchenorrhyncha</taxon>
        <taxon>Membracoidea</taxon>
        <taxon>Cicadellidae</taxon>
        <taxon>Cicadellinae</taxon>
        <taxon>Cicadellini</taxon>
        <taxon>Graphocephala</taxon>
    </lineage>
</organism>
<evidence type="ECO:0008006" key="7">
    <source>
        <dbReference type="Google" id="ProtNLM"/>
    </source>
</evidence>
<evidence type="ECO:0000256" key="1">
    <source>
        <dbReference type="ARBA" id="ARBA00022723"/>
    </source>
</evidence>
<feature type="coiled-coil region" evidence="4">
    <location>
        <begin position="143"/>
        <end position="215"/>
    </location>
</feature>
<dbReference type="GO" id="GO:0008270">
    <property type="term" value="F:zinc ion binding"/>
    <property type="evidence" value="ECO:0007669"/>
    <property type="project" value="UniProtKB-KW"/>
</dbReference>
<name>A0A1B6MAL7_9HEMI</name>
<evidence type="ECO:0000256" key="4">
    <source>
        <dbReference type="SAM" id="Coils"/>
    </source>
</evidence>
<evidence type="ECO:0000256" key="3">
    <source>
        <dbReference type="ARBA" id="ARBA00022833"/>
    </source>
</evidence>
<feature type="compositionally biased region" description="Polar residues" evidence="5">
    <location>
        <begin position="408"/>
        <end position="417"/>
    </location>
</feature>
<dbReference type="InterPro" id="IPR011011">
    <property type="entry name" value="Znf_FYVE_PHD"/>
</dbReference>
<reference evidence="6" key="1">
    <citation type="submission" date="2015-11" db="EMBL/GenBank/DDBJ databases">
        <title>De novo transcriptome assembly of four potential Pierce s Disease insect vectors from Arizona vineyards.</title>
        <authorList>
            <person name="Tassone E.E."/>
        </authorList>
    </citation>
    <scope>NUCLEOTIDE SEQUENCE</scope>
</reference>
<dbReference type="SUPFAM" id="SSF57903">
    <property type="entry name" value="FYVE/PHD zinc finger"/>
    <property type="match status" value="1"/>
</dbReference>
<sequence>MPSKYPCGNCDIGVRFSGIKCTGKCKKWYHAGCQNILEKSLKKWTDPEIANWQCIVCKRDLQLNHYSDPNLNTNPITLDSSSQDLENSFTQCVNLENTNHSLIDLKLDEVKSKLMDHERLDDQNLEKSLTLAAEAGTILLQENSELKNNIHCLNSQISLLEANSLSMEAKVEELSASEMKHIQKIETLLNKLEDIEQALNKCKQDKSDIQNIFEEHDIKQSEMLTSYSHKIDEQEKIISKLKTITEQTGRNNLKTFKDMETQTTFTNSQSTNSNTAFLLDLALVLKKLDVMERSMADLTSYVMNNYAPITALEPDELKTIPGKKDENEVIKMMKTQKPQLTKLKPVSDQKSKNYPRRQTRKSNYFSVSLQVKKCKDHKTSELDLISPDQSIGNIGGTRQTPSEKLISSLATQGSGPISDQHEQKSGGARQTPSEKLISSLVTQGSGPISDQHEQKSGGARQTPSEK</sequence>
<protein>
    <recommendedName>
        <fullName evidence="7">PHD-type domain-containing protein</fullName>
    </recommendedName>
</protein>
<evidence type="ECO:0000313" key="6">
    <source>
        <dbReference type="EMBL" id="JAT32969.1"/>
    </source>
</evidence>
<dbReference type="EMBL" id="GEBQ01007008">
    <property type="protein sequence ID" value="JAT32969.1"/>
    <property type="molecule type" value="Transcribed_RNA"/>
</dbReference>
<dbReference type="InterPro" id="IPR013083">
    <property type="entry name" value="Znf_RING/FYVE/PHD"/>
</dbReference>
<keyword evidence="4" id="KW-0175">Coiled coil</keyword>
<dbReference type="AlphaFoldDB" id="A0A1B6MAL7"/>
<feature type="compositionally biased region" description="Polar residues" evidence="5">
    <location>
        <begin position="387"/>
        <end position="402"/>
    </location>
</feature>